<protein>
    <recommendedName>
        <fullName evidence="6">K Homology domain-containing protein</fullName>
    </recommendedName>
</protein>
<evidence type="ECO:0000256" key="3">
    <source>
        <dbReference type="ARBA" id="ARBA00023242"/>
    </source>
</evidence>
<evidence type="ECO:0000256" key="2">
    <source>
        <dbReference type="ARBA" id="ARBA00022737"/>
    </source>
</evidence>
<keyword evidence="2" id="KW-0677">Repeat</keyword>
<sequence>MNYSAVAPPSQPGSSEPQSAFADALARARQIAAKINQPTEESANPLKRAFDDSFPEEQAAPDNKKLASGEAIGNQLRAIADQQRASQAAQAAAAAASQINAKLGRQSSSSSGNMDAGMGMSMGDPGMGGMGGGPHAGLGGGMMTSEDYSVPDRMVGLIIGKGGEQIANIQSETGCKVQFAPDSAGMPDRPCQLMGTPQAIAEAKKTIERIIQKGQGLPDNFGGDQTMLEVFIPGNKVGLVIGKGGETIKHLQEQAGVKMVMIQDSNLPSNQDKPLRITGSIQACQKAKELVMDLIAEKDMGGGGGGGGGYGGDYGGGGRNAMEIPVPRSMVGVVIGRGGEMIKKIQAETGAKVQFKTDDGQGPNRMCTINGPQDKVQNASCMIRELIDTAMNDRGRGRGGGGRGGGMDFNGGSGGNGRDYGNGGGGGGSYGGGGSGQDETMFAVPAEKCGLVIGKGGETIREINRQSGAHVELDRHQSQSNSRDRVFKIQGNADQIQSAIRLISDKASISPTSGGAGPQGGYGGEQGGFGGFGGYGNQPMQNQQFGGPQGGQGGPPQQQFNAPQGWGGSSFGQQWNQSNPQDPRAERQSGQSEDGLPKQADANAQAWQAYYQQLYGSNQPGAPQGGAPGANGQAQPNPQQGPPAGGQQPAPGQEDSSSYPAPSINPQTGQPDYSAAWAEYYRSQGMHYHAQAILQQQQQQGGTPQPPQ</sequence>
<feature type="compositionally biased region" description="Gly residues" evidence="5">
    <location>
        <begin position="398"/>
        <end position="420"/>
    </location>
</feature>
<dbReference type="EnsemblMetazoa" id="CapteT219465">
    <property type="protein sequence ID" value="CapteP219465"/>
    <property type="gene ID" value="CapteG219465"/>
</dbReference>
<feature type="compositionally biased region" description="Polar residues" evidence="5">
    <location>
        <begin position="654"/>
        <end position="671"/>
    </location>
</feature>
<feature type="compositionally biased region" description="Gly residues" evidence="5">
    <location>
        <begin position="514"/>
        <end position="536"/>
    </location>
</feature>
<evidence type="ECO:0000259" key="6">
    <source>
        <dbReference type="SMART" id="SM00322"/>
    </source>
</evidence>
<dbReference type="InterPro" id="IPR015096">
    <property type="entry name" value="FUBP_C"/>
</dbReference>
<feature type="domain" description="K Homology" evidence="6">
    <location>
        <begin position="436"/>
        <end position="508"/>
    </location>
</feature>
<comment type="subcellular location">
    <subcellularLocation>
        <location evidence="1">Nucleus</location>
    </subcellularLocation>
</comment>
<dbReference type="EMBL" id="AMQN01000090">
    <property type="status" value="NOT_ANNOTATED_CDS"/>
    <property type="molecule type" value="Genomic_DNA"/>
</dbReference>
<dbReference type="InterPro" id="IPR036612">
    <property type="entry name" value="KH_dom_type_1_sf"/>
</dbReference>
<dbReference type="OMA" id="QPWGPYG"/>
<dbReference type="SUPFAM" id="SSF54791">
    <property type="entry name" value="Eukaryotic type KH-domain (KH-domain type I)"/>
    <property type="match status" value="4"/>
</dbReference>
<dbReference type="InterPro" id="IPR004088">
    <property type="entry name" value="KH_dom_type_1"/>
</dbReference>
<feature type="compositionally biased region" description="Low complexity" evidence="5">
    <location>
        <begin position="599"/>
        <end position="622"/>
    </location>
</feature>
<proteinExistence type="predicted"/>
<dbReference type="PROSITE" id="PS50084">
    <property type="entry name" value="KH_TYPE_1"/>
    <property type="match status" value="4"/>
</dbReference>
<feature type="domain" description="K Homology" evidence="6">
    <location>
        <begin position="318"/>
        <end position="388"/>
    </location>
</feature>
<dbReference type="Pfam" id="PF00013">
    <property type="entry name" value="KH_1"/>
    <property type="match status" value="4"/>
</dbReference>
<dbReference type="Gene3D" id="3.30.1370.10">
    <property type="entry name" value="K Homology domain, type 1"/>
    <property type="match status" value="4"/>
</dbReference>
<keyword evidence="4" id="KW-0694">RNA-binding</keyword>
<evidence type="ECO:0000313" key="7">
    <source>
        <dbReference type="EnsemblMetazoa" id="CapteP219465"/>
    </source>
</evidence>
<organism evidence="7 8">
    <name type="scientific">Capitella teleta</name>
    <name type="common">Polychaete worm</name>
    <dbReference type="NCBI Taxonomy" id="283909"/>
    <lineage>
        <taxon>Eukaryota</taxon>
        <taxon>Metazoa</taxon>
        <taxon>Spiralia</taxon>
        <taxon>Lophotrochozoa</taxon>
        <taxon>Annelida</taxon>
        <taxon>Polychaeta</taxon>
        <taxon>Sedentaria</taxon>
        <taxon>Scolecida</taxon>
        <taxon>Capitellidae</taxon>
        <taxon>Capitella</taxon>
    </lineage>
</organism>
<feature type="domain" description="K Homology" evidence="6">
    <location>
        <begin position="142"/>
        <end position="212"/>
    </location>
</feature>
<dbReference type="CDD" id="cd22396">
    <property type="entry name" value="KH-I_FUBP_rpt1"/>
    <property type="match status" value="1"/>
</dbReference>
<evidence type="ECO:0000256" key="5">
    <source>
        <dbReference type="SAM" id="MobiDB-lite"/>
    </source>
</evidence>
<dbReference type="CDD" id="cd22399">
    <property type="entry name" value="KH-I_FUBP_rpt4"/>
    <property type="match status" value="1"/>
</dbReference>
<evidence type="ECO:0000313" key="8">
    <source>
        <dbReference type="Proteomes" id="UP000014760"/>
    </source>
</evidence>
<feature type="compositionally biased region" description="Low complexity" evidence="5">
    <location>
        <begin position="555"/>
        <end position="564"/>
    </location>
</feature>
<feature type="domain" description="K Homology" evidence="6">
    <location>
        <begin position="224"/>
        <end position="296"/>
    </location>
</feature>
<dbReference type="CDD" id="cd22398">
    <property type="entry name" value="KH-I_FUBP_rpt3"/>
    <property type="match status" value="1"/>
</dbReference>
<evidence type="ECO:0000256" key="4">
    <source>
        <dbReference type="PROSITE-ProRule" id="PRU00117"/>
    </source>
</evidence>
<name>X2APL9_CAPTE</name>
<reference evidence="8" key="2">
    <citation type="journal article" date="2013" name="Nature">
        <title>Insights into bilaterian evolution from three spiralian genomes.</title>
        <authorList>
            <person name="Simakov O."/>
            <person name="Marletaz F."/>
            <person name="Cho S.J."/>
            <person name="Edsinger-Gonzales E."/>
            <person name="Havlak P."/>
            <person name="Hellsten U."/>
            <person name="Kuo D.H."/>
            <person name="Larsson T."/>
            <person name="Lv J."/>
            <person name="Arendt D."/>
            <person name="Savage R."/>
            <person name="Osoegawa K."/>
            <person name="de Jong P."/>
            <person name="Grimwood J."/>
            <person name="Chapman J.A."/>
            <person name="Shapiro H."/>
            <person name="Aerts A."/>
            <person name="Otillar R.P."/>
            <person name="Terry A.Y."/>
            <person name="Boore J.L."/>
            <person name="Grigoriev I.V."/>
            <person name="Lindberg D.R."/>
            <person name="Seaver E.C."/>
            <person name="Weisblat D.A."/>
            <person name="Putnam N.H."/>
            <person name="Rokhsar D.S."/>
        </authorList>
    </citation>
    <scope>NUCLEOTIDE SEQUENCE</scope>
    <source>
        <strain evidence="8">I ESC-2004</strain>
    </source>
</reference>
<dbReference type="EMBL" id="AMQN01000091">
    <property type="status" value="NOT_ANNOTATED_CDS"/>
    <property type="molecule type" value="Genomic_DNA"/>
</dbReference>
<keyword evidence="8" id="KW-1185">Reference proteome</keyword>
<feature type="region of interest" description="Disordered" evidence="5">
    <location>
        <begin position="1"/>
        <end position="65"/>
    </location>
</feature>
<reference evidence="7" key="3">
    <citation type="submission" date="2015-06" db="UniProtKB">
        <authorList>
            <consortium name="EnsemblMetazoa"/>
        </authorList>
    </citation>
    <scope>IDENTIFICATION</scope>
</reference>
<dbReference type="Pfam" id="PF09005">
    <property type="entry name" value="FUBP_C"/>
    <property type="match status" value="1"/>
</dbReference>
<dbReference type="GO" id="GO:0005634">
    <property type="term" value="C:nucleus"/>
    <property type="evidence" value="ECO:0007669"/>
    <property type="project" value="UniProtKB-SubCell"/>
</dbReference>
<feature type="region of interest" description="Disordered" evidence="5">
    <location>
        <begin position="392"/>
        <end position="420"/>
    </location>
</feature>
<keyword evidence="3" id="KW-0539">Nucleus</keyword>
<feature type="compositionally biased region" description="Low complexity" evidence="5">
    <location>
        <begin position="537"/>
        <end position="546"/>
    </location>
</feature>
<dbReference type="Proteomes" id="UP000014760">
    <property type="component" value="Unassembled WGS sequence"/>
</dbReference>
<dbReference type="HOGENOM" id="CLU_014285_1_0_1"/>
<reference evidence="8" key="1">
    <citation type="submission" date="2012-12" db="EMBL/GenBank/DDBJ databases">
        <authorList>
            <person name="Hellsten U."/>
            <person name="Grimwood J."/>
            <person name="Chapman J.A."/>
            <person name="Shapiro H."/>
            <person name="Aerts A."/>
            <person name="Otillar R.P."/>
            <person name="Terry A.Y."/>
            <person name="Boore J.L."/>
            <person name="Simakov O."/>
            <person name="Marletaz F."/>
            <person name="Cho S.-J."/>
            <person name="Edsinger-Gonzales E."/>
            <person name="Havlak P."/>
            <person name="Kuo D.-H."/>
            <person name="Larsson T."/>
            <person name="Lv J."/>
            <person name="Arendt D."/>
            <person name="Savage R."/>
            <person name="Osoegawa K."/>
            <person name="de Jong P."/>
            <person name="Lindberg D.R."/>
            <person name="Seaver E.C."/>
            <person name="Weisblat D.A."/>
            <person name="Putnam N.H."/>
            <person name="Grigoriev I.V."/>
            <person name="Rokhsar D.S."/>
        </authorList>
    </citation>
    <scope>NUCLEOTIDE SEQUENCE</scope>
    <source>
        <strain evidence="8">I ESC-2004</strain>
    </source>
</reference>
<feature type="region of interest" description="Disordered" evidence="5">
    <location>
        <begin position="509"/>
        <end position="671"/>
    </location>
</feature>
<dbReference type="InterPro" id="IPR004087">
    <property type="entry name" value="KH_dom"/>
</dbReference>
<evidence type="ECO:0000256" key="1">
    <source>
        <dbReference type="ARBA" id="ARBA00004123"/>
    </source>
</evidence>
<dbReference type="PANTHER" id="PTHR10288">
    <property type="entry name" value="KH DOMAIN CONTAINING RNA BINDING PROTEIN"/>
    <property type="match status" value="1"/>
</dbReference>
<feature type="compositionally biased region" description="Low complexity" evidence="5">
    <location>
        <begin position="12"/>
        <end position="33"/>
    </location>
</feature>
<accession>X2APL9</accession>
<dbReference type="GO" id="GO:0003723">
    <property type="term" value="F:RNA binding"/>
    <property type="evidence" value="ECO:0007669"/>
    <property type="project" value="UniProtKB-UniRule"/>
</dbReference>
<dbReference type="AlphaFoldDB" id="X2APL9"/>
<dbReference type="OrthoDB" id="5204190at2759"/>
<dbReference type="SMART" id="SM00322">
    <property type="entry name" value="KH"/>
    <property type="match status" value="4"/>
</dbReference>
<dbReference type="GO" id="GO:0006355">
    <property type="term" value="P:regulation of DNA-templated transcription"/>
    <property type="evidence" value="ECO:0007669"/>
    <property type="project" value="InterPro"/>
</dbReference>
<dbReference type="CDD" id="cd22397">
    <property type="entry name" value="KH-I_FUBP_rpt2"/>
    <property type="match status" value="1"/>
</dbReference>